<dbReference type="SFLD" id="SFLDG01140">
    <property type="entry name" value="C2.B:_Phosphomannomutase_and_P"/>
    <property type="match status" value="1"/>
</dbReference>
<dbReference type="Gene3D" id="3.40.50.1000">
    <property type="entry name" value="HAD superfamily/HAD-like"/>
    <property type="match status" value="1"/>
</dbReference>
<dbReference type="InterPro" id="IPR023214">
    <property type="entry name" value="HAD_sf"/>
</dbReference>
<evidence type="ECO:0000313" key="2">
    <source>
        <dbReference type="Proteomes" id="UP000823201"/>
    </source>
</evidence>
<dbReference type="SFLD" id="SFLDG01144">
    <property type="entry name" value="C2.B.4:_PGP_Like"/>
    <property type="match status" value="1"/>
</dbReference>
<dbReference type="InterPro" id="IPR006379">
    <property type="entry name" value="HAD-SF_hydro_IIB"/>
</dbReference>
<dbReference type="SUPFAM" id="SSF56784">
    <property type="entry name" value="HAD-like"/>
    <property type="match status" value="1"/>
</dbReference>
<dbReference type="EMBL" id="JAFBEV010000001">
    <property type="protein sequence ID" value="MBM7656754.1"/>
    <property type="molecule type" value="Genomic_DNA"/>
</dbReference>
<sequence>MEKSVPQVKIVFFDIDNTLYDPNKKVPESTVEALQALKEKGIATAIATGRSPFMFQELREKLGIDSYVSFNGSYVVYKKEPIYKKHLPKDVLERLEQEARARDQRLVFLNERTMRSDGEINAKVKEGINSLKLPYPLPEIEPDFYCKEDVYQSLLFYGEQDDHAYLNEAPLDSFDYVRWHPYAVDVIPKNGSKAFGISQMLQILQLSREETAAFGDGYNDVEMLRFVGTGVAMGNAVAAAKKAADEVTRPVDQDGIYYGLKKIGLI</sequence>
<dbReference type="RefSeq" id="WP_338062748.1">
    <property type="nucleotide sequence ID" value="NZ_CBCRXA010000001.1"/>
</dbReference>
<dbReference type="Proteomes" id="UP000823201">
    <property type="component" value="Unassembled WGS sequence"/>
</dbReference>
<reference evidence="1 2" key="1">
    <citation type="submission" date="2021-01" db="EMBL/GenBank/DDBJ databases">
        <title>Genomic Encyclopedia of Type Strains, Phase IV (KMG-IV): sequencing the most valuable type-strain genomes for metagenomic binning, comparative biology and taxonomic classification.</title>
        <authorList>
            <person name="Goeker M."/>
        </authorList>
    </citation>
    <scope>NUCLEOTIDE SEQUENCE [LARGE SCALE GENOMIC DNA]</scope>
    <source>
        <strain evidence="1 2">DSM 100968</strain>
    </source>
</reference>
<dbReference type="Pfam" id="PF08282">
    <property type="entry name" value="Hydrolase_3"/>
    <property type="match status" value="1"/>
</dbReference>
<name>A0ABS2Q6C9_9BACL</name>
<dbReference type="PANTHER" id="PTHR10000">
    <property type="entry name" value="PHOSPHOSERINE PHOSPHATASE"/>
    <property type="match status" value="1"/>
</dbReference>
<dbReference type="PROSITE" id="PS01229">
    <property type="entry name" value="COF_2"/>
    <property type="match status" value="1"/>
</dbReference>
<organism evidence="1 2">
    <name type="scientific">Sporolactobacillus spathodeae</name>
    <dbReference type="NCBI Taxonomy" id="1465502"/>
    <lineage>
        <taxon>Bacteria</taxon>
        <taxon>Bacillati</taxon>
        <taxon>Bacillota</taxon>
        <taxon>Bacilli</taxon>
        <taxon>Bacillales</taxon>
        <taxon>Sporolactobacillaceae</taxon>
        <taxon>Sporolactobacillus</taxon>
    </lineage>
</organism>
<dbReference type="NCBIfam" id="TIGR00099">
    <property type="entry name" value="Cof-subfamily"/>
    <property type="match status" value="1"/>
</dbReference>
<dbReference type="Gene3D" id="3.30.1240.10">
    <property type="match status" value="1"/>
</dbReference>
<keyword evidence="2" id="KW-1185">Reference proteome</keyword>
<accession>A0ABS2Q6C9</accession>
<comment type="caution">
    <text evidence="1">The sequence shown here is derived from an EMBL/GenBank/DDBJ whole genome shotgun (WGS) entry which is preliminary data.</text>
</comment>
<dbReference type="InterPro" id="IPR036412">
    <property type="entry name" value="HAD-like_sf"/>
</dbReference>
<gene>
    <name evidence="1" type="ORF">JOC27_000190</name>
</gene>
<evidence type="ECO:0000313" key="1">
    <source>
        <dbReference type="EMBL" id="MBM7656754.1"/>
    </source>
</evidence>
<dbReference type="NCBIfam" id="TIGR01484">
    <property type="entry name" value="HAD-SF-IIB"/>
    <property type="match status" value="1"/>
</dbReference>
<protein>
    <submittedName>
        <fullName evidence="1">Cof subfamily protein (Haloacid dehalogenase superfamily)</fullName>
    </submittedName>
</protein>
<dbReference type="PANTHER" id="PTHR10000:SF25">
    <property type="entry name" value="PHOSPHATASE YKRA-RELATED"/>
    <property type="match status" value="1"/>
</dbReference>
<proteinExistence type="predicted"/>
<dbReference type="InterPro" id="IPR000150">
    <property type="entry name" value="Cof"/>
</dbReference>
<dbReference type="SFLD" id="SFLDS00003">
    <property type="entry name" value="Haloacid_Dehalogenase"/>
    <property type="match status" value="1"/>
</dbReference>